<reference evidence="2 3" key="1">
    <citation type="submission" date="2024-04" db="EMBL/GenBank/DDBJ databases">
        <authorList>
            <person name="Waldvogel A.-M."/>
            <person name="Schoenle A."/>
        </authorList>
    </citation>
    <scope>NUCLEOTIDE SEQUENCE [LARGE SCALE GENOMIC DNA]</scope>
</reference>
<feature type="compositionally biased region" description="Basic and acidic residues" evidence="1">
    <location>
        <begin position="601"/>
        <end position="612"/>
    </location>
</feature>
<evidence type="ECO:0000256" key="1">
    <source>
        <dbReference type="SAM" id="MobiDB-lite"/>
    </source>
</evidence>
<feature type="region of interest" description="Disordered" evidence="1">
    <location>
        <begin position="565"/>
        <end position="612"/>
    </location>
</feature>
<feature type="compositionally biased region" description="Low complexity" evidence="1">
    <location>
        <begin position="569"/>
        <end position="582"/>
    </location>
</feature>
<sequence>MSIYVHSPAVSTSHLLLALTKNPLIAAPLSGPLPPGAPAGSNLLFVCKFYRPEEEDEVVMKTMMLPGSKPVSDGADGGEGQCFLRWCQAVNLKQHLTLVHEVRNKEFHLLQKYGSARSTAVLDCPCCTKKGVVRLDKHLQDKRMKSSGDERASLLREAKRAAIVKEMRALRLSDPSVPLISTLDIDEPNDDPLLDMDEEDQAVISIFPHMLNQINVLRPWRRRRRIRLASALLSLRLEACLTTLERSHALPQAKCRSLEGGNGGKVPTSSQKGEHVDKIHNADMLYESMVEDYRKFRLGSCTRLKDLDNAKQSASHSLRFCRYMAHGVAAANLSGSLRFLNRMDRLRGWPTHLATKGSRGTSSGRWLSSGRRSSRRSEEVHALGMSFILCYMAILTGHRSVVFTNLTKESVANADSWNSGTRFQVLVGDHKTTKSFGQAAIVLDSQEFDWLRLLATGSFCGDECEGATWVFHTQAGAQLKQPSSFIAQAWAAAGLKGTVTLNKIRSSVATQLSKKERRRVARAMCHDPATAAKFYVALPSRERQFEDRVLRLKALSLASNTRPERFTRPVVSSSSESEGPEPVYDDSPESSDFESLSPEPEPLRPESPHRLPDQLFHFFATM</sequence>
<name>A0AAV2L7Y5_KNICA</name>
<keyword evidence="3" id="KW-1185">Reference proteome</keyword>
<feature type="region of interest" description="Disordered" evidence="1">
    <location>
        <begin position="351"/>
        <end position="371"/>
    </location>
</feature>
<dbReference type="AlphaFoldDB" id="A0AAV2L7Y5"/>
<dbReference type="Proteomes" id="UP001497482">
    <property type="component" value="Chromosome 22"/>
</dbReference>
<evidence type="ECO:0000313" key="3">
    <source>
        <dbReference type="Proteomes" id="UP001497482"/>
    </source>
</evidence>
<organism evidence="2 3">
    <name type="scientific">Knipowitschia caucasica</name>
    <name type="common">Caucasian dwarf goby</name>
    <name type="synonym">Pomatoschistus caucasicus</name>
    <dbReference type="NCBI Taxonomy" id="637954"/>
    <lineage>
        <taxon>Eukaryota</taxon>
        <taxon>Metazoa</taxon>
        <taxon>Chordata</taxon>
        <taxon>Craniata</taxon>
        <taxon>Vertebrata</taxon>
        <taxon>Euteleostomi</taxon>
        <taxon>Actinopterygii</taxon>
        <taxon>Neopterygii</taxon>
        <taxon>Teleostei</taxon>
        <taxon>Neoteleostei</taxon>
        <taxon>Acanthomorphata</taxon>
        <taxon>Gobiaria</taxon>
        <taxon>Gobiiformes</taxon>
        <taxon>Gobioidei</taxon>
        <taxon>Gobiidae</taxon>
        <taxon>Gobiinae</taxon>
        <taxon>Knipowitschia</taxon>
    </lineage>
</organism>
<feature type="compositionally biased region" description="Acidic residues" evidence="1">
    <location>
        <begin position="583"/>
        <end position="592"/>
    </location>
</feature>
<proteinExistence type="predicted"/>
<accession>A0AAV2L7Y5</accession>
<dbReference type="EMBL" id="OZ035844">
    <property type="protein sequence ID" value="CAL1598498.1"/>
    <property type="molecule type" value="Genomic_DNA"/>
</dbReference>
<evidence type="ECO:0000313" key="2">
    <source>
        <dbReference type="EMBL" id="CAL1598498.1"/>
    </source>
</evidence>
<feature type="compositionally biased region" description="Low complexity" evidence="1">
    <location>
        <begin position="357"/>
        <end position="371"/>
    </location>
</feature>
<gene>
    <name evidence="2" type="ORF">KC01_LOCUS26871</name>
</gene>
<protein>
    <submittedName>
        <fullName evidence="2">Uncharacterized protein</fullName>
    </submittedName>
</protein>